<name>A0A8S3USJ8_MYTED</name>
<sequence length="163" mass="18861">MNLDITFIFWCFPSASLSFLLDGRTQSSFSTKSVVAADQFNFLKDLIISERHARAQLENQMGNLQAYTKSLEQQLQSMNNTQSSYHQFIVSENKKLKQDIVTLFQMELNSSKEITKTHTKITNMTTVLDKKIQTTRLELKQNWNSTKKFLNTVLMNSKLMTGY</sequence>
<feature type="chain" id="PRO_5035916813" evidence="1">
    <location>
        <begin position="19"/>
        <end position="163"/>
    </location>
</feature>
<dbReference type="AlphaFoldDB" id="A0A8S3USJ8"/>
<dbReference type="EMBL" id="CAJPWZ010002942">
    <property type="protein sequence ID" value="CAG2248531.1"/>
    <property type="molecule type" value="Genomic_DNA"/>
</dbReference>
<evidence type="ECO:0000313" key="2">
    <source>
        <dbReference type="EMBL" id="CAG2248531.1"/>
    </source>
</evidence>
<comment type="caution">
    <text evidence="2">The sequence shown here is derived from an EMBL/GenBank/DDBJ whole genome shotgun (WGS) entry which is preliminary data.</text>
</comment>
<evidence type="ECO:0000313" key="3">
    <source>
        <dbReference type="Proteomes" id="UP000683360"/>
    </source>
</evidence>
<organism evidence="2 3">
    <name type="scientific">Mytilus edulis</name>
    <name type="common">Blue mussel</name>
    <dbReference type="NCBI Taxonomy" id="6550"/>
    <lineage>
        <taxon>Eukaryota</taxon>
        <taxon>Metazoa</taxon>
        <taxon>Spiralia</taxon>
        <taxon>Lophotrochozoa</taxon>
        <taxon>Mollusca</taxon>
        <taxon>Bivalvia</taxon>
        <taxon>Autobranchia</taxon>
        <taxon>Pteriomorphia</taxon>
        <taxon>Mytilida</taxon>
        <taxon>Mytiloidea</taxon>
        <taxon>Mytilidae</taxon>
        <taxon>Mytilinae</taxon>
        <taxon>Mytilus</taxon>
    </lineage>
</organism>
<proteinExistence type="predicted"/>
<accession>A0A8S3USJ8</accession>
<keyword evidence="3" id="KW-1185">Reference proteome</keyword>
<protein>
    <submittedName>
        <fullName evidence="2">Uncharacterized protein</fullName>
    </submittedName>
</protein>
<keyword evidence="1" id="KW-0732">Signal</keyword>
<reference evidence="2" key="1">
    <citation type="submission" date="2021-03" db="EMBL/GenBank/DDBJ databases">
        <authorList>
            <person name="Bekaert M."/>
        </authorList>
    </citation>
    <scope>NUCLEOTIDE SEQUENCE</scope>
</reference>
<evidence type="ECO:0000256" key="1">
    <source>
        <dbReference type="SAM" id="SignalP"/>
    </source>
</evidence>
<gene>
    <name evidence="2" type="ORF">MEDL_60390</name>
</gene>
<dbReference type="Proteomes" id="UP000683360">
    <property type="component" value="Unassembled WGS sequence"/>
</dbReference>
<feature type="signal peptide" evidence="1">
    <location>
        <begin position="1"/>
        <end position="18"/>
    </location>
</feature>